<reference evidence="3 4" key="1">
    <citation type="submission" date="2019-02" db="EMBL/GenBank/DDBJ databases">
        <title>Deep-cultivation of Planctomycetes and their phenomic and genomic characterization uncovers novel biology.</title>
        <authorList>
            <person name="Wiegand S."/>
            <person name="Jogler M."/>
            <person name="Boedeker C."/>
            <person name="Pinto D."/>
            <person name="Vollmers J."/>
            <person name="Rivas-Marin E."/>
            <person name="Kohn T."/>
            <person name="Peeters S.H."/>
            <person name="Heuer A."/>
            <person name="Rast P."/>
            <person name="Oberbeckmann S."/>
            <person name="Bunk B."/>
            <person name="Jeske O."/>
            <person name="Meyerdierks A."/>
            <person name="Storesund J.E."/>
            <person name="Kallscheuer N."/>
            <person name="Luecker S."/>
            <person name="Lage O.M."/>
            <person name="Pohl T."/>
            <person name="Merkel B.J."/>
            <person name="Hornburger P."/>
            <person name="Mueller R.-W."/>
            <person name="Bruemmer F."/>
            <person name="Labrenz M."/>
            <person name="Spormann A.M."/>
            <person name="Op den Camp H."/>
            <person name="Overmann J."/>
            <person name="Amann R."/>
            <person name="Jetten M.S.M."/>
            <person name="Mascher T."/>
            <person name="Medema M.H."/>
            <person name="Devos D.P."/>
            <person name="Kaster A.-K."/>
            <person name="Ovreas L."/>
            <person name="Rohde M."/>
            <person name="Galperin M.Y."/>
            <person name="Jogler C."/>
        </authorList>
    </citation>
    <scope>NUCLEOTIDE SEQUENCE [LARGE SCALE GENOMIC DNA]</scope>
    <source>
        <strain evidence="3 4">Mal4</strain>
    </source>
</reference>
<dbReference type="Gene3D" id="1.20.1600.10">
    <property type="entry name" value="Outer membrane efflux proteins (OEP)"/>
    <property type="match status" value="1"/>
</dbReference>
<dbReference type="SUPFAM" id="SSF56954">
    <property type="entry name" value="Outer membrane efflux proteins (OEP)"/>
    <property type="match status" value="1"/>
</dbReference>
<dbReference type="EMBL" id="CP036275">
    <property type="protein sequence ID" value="QDU41216.1"/>
    <property type="molecule type" value="Genomic_DNA"/>
</dbReference>
<name>A0A517ZFG4_9PLAN</name>
<dbReference type="PANTHER" id="PTHR30203">
    <property type="entry name" value="OUTER MEMBRANE CATION EFFLUX PROTEIN"/>
    <property type="match status" value="1"/>
</dbReference>
<protein>
    <submittedName>
        <fullName evidence="3">Outer membrane efflux protein</fullName>
    </submittedName>
</protein>
<dbReference type="InterPro" id="IPR010131">
    <property type="entry name" value="MdtP/NodT-like"/>
</dbReference>
<feature type="compositionally biased region" description="Basic and acidic residues" evidence="2">
    <location>
        <begin position="876"/>
        <end position="889"/>
    </location>
</feature>
<feature type="region of interest" description="Disordered" evidence="2">
    <location>
        <begin position="852"/>
        <end position="899"/>
    </location>
</feature>
<dbReference type="OrthoDB" id="235971at2"/>
<gene>
    <name evidence="3" type="ORF">Mal4_55810</name>
</gene>
<feature type="coiled-coil region" evidence="1">
    <location>
        <begin position="396"/>
        <end position="427"/>
    </location>
</feature>
<evidence type="ECO:0000313" key="4">
    <source>
        <dbReference type="Proteomes" id="UP000320496"/>
    </source>
</evidence>
<evidence type="ECO:0000256" key="2">
    <source>
        <dbReference type="SAM" id="MobiDB-lite"/>
    </source>
</evidence>
<proteinExistence type="predicted"/>
<dbReference type="KEGG" id="mri:Mal4_55810"/>
<keyword evidence="1" id="KW-0175">Coiled coil</keyword>
<dbReference type="AlphaFoldDB" id="A0A517ZFG4"/>
<sequence length="899" mass="101433">MFWREQADLDVYEAVSERMIDPRWTIPRVDISPDGRSRFYSPFDPDYQPFPLDDPAANAYLAEVDGWEGYKCWHRFGIAMSVENPQWLAQFGLETGLIDPETGEYVETPPALEELTLAELVELSLIHSREYQTQLEDLYLAALAVTFERFRFGVRYLGIGGGEPFINETITVLPHRDGDNLAQTTLFGVSQLLPTGAQWAVELTNNTLWFFSGGQTSSASVLSFSLVQPLIMGAGRKIVLENLTQAERQLLYQVRDLARFRQQFFTDVVGATGGGYLGLLLQLQGIRNQQGNIKRLQQQLVELREVTSQRSERFRETLAELPAPLAPADPQAEANFPQVLDGQLSYNAQQQILMWIGEMTPEQEEALLTLSDDPAFAQAARNIVRQIRTTVTVLTVLQLESRLASSINALRDQERNFQDSLDAYKLELGLPTDLPMSIDDELLEPFAFIDPRIQNLEDEVRSFVAVWSRLALENPTDEAALLEALQDLERLVQLVDEEGFQLITADDERLEEVLPERLKLLTSESERERIERDLERDRRIFSFAREEFERARNEAEQLTQLVTEGMLPEDELVPIWREVKRLQEDLLRIARNLQVIQIGLRVEMITIPDFDLSLEDVTMIALENRVDLMNVQARVVDAYRDVEVAANALQTPVNVVVEGDIATPGNNRPFDFRADQSTLRAGVRITAPIDQIVERNAYRTAQIEYDRQRRAYMEFEDNVKLQVRRAWRQLAVLRENIETSRQGVRIAAMQLDLAIEESSAPQQGAAQGDVASSGAQGVNLLNALDSVLNAQNSLIADWINYERARLNIYRDMGIMEVGPDGLWNDPIYRESAHGTGTIEFRGQIPAEAGVARLADPGDGNRPGDQSAVGQRASGRVGEEELRSSGDSHRSAGPVSDQHR</sequence>
<accession>A0A517ZFG4</accession>
<evidence type="ECO:0000313" key="3">
    <source>
        <dbReference type="EMBL" id="QDU41216.1"/>
    </source>
</evidence>
<dbReference type="RefSeq" id="WP_145372413.1">
    <property type="nucleotide sequence ID" value="NZ_CP036275.1"/>
</dbReference>
<dbReference type="GO" id="GO:0015562">
    <property type="term" value="F:efflux transmembrane transporter activity"/>
    <property type="evidence" value="ECO:0007669"/>
    <property type="project" value="InterPro"/>
</dbReference>
<dbReference type="PANTHER" id="PTHR30203:SF33">
    <property type="entry name" value="BLR4455 PROTEIN"/>
    <property type="match status" value="1"/>
</dbReference>
<evidence type="ECO:0000256" key="1">
    <source>
        <dbReference type="SAM" id="Coils"/>
    </source>
</evidence>
<organism evidence="3 4">
    <name type="scientific">Maioricimonas rarisocia</name>
    <dbReference type="NCBI Taxonomy" id="2528026"/>
    <lineage>
        <taxon>Bacteria</taxon>
        <taxon>Pseudomonadati</taxon>
        <taxon>Planctomycetota</taxon>
        <taxon>Planctomycetia</taxon>
        <taxon>Planctomycetales</taxon>
        <taxon>Planctomycetaceae</taxon>
        <taxon>Maioricimonas</taxon>
    </lineage>
</organism>
<dbReference type="Proteomes" id="UP000320496">
    <property type="component" value="Chromosome"/>
</dbReference>
<keyword evidence="4" id="KW-1185">Reference proteome</keyword>